<evidence type="ECO:0000256" key="1">
    <source>
        <dbReference type="ARBA" id="ARBA00004117"/>
    </source>
</evidence>
<dbReference type="Pfam" id="PF08345">
    <property type="entry name" value="YscJ_FliF_C"/>
    <property type="match status" value="1"/>
</dbReference>
<name>A0A371INY2_9FIRM</name>
<dbReference type="InterPro" id="IPR000067">
    <property type="entry name" value="FlgMring_FliF"/>
</dbReference>
<dbReference type="Pfam" id="PF01514">
    <property type="entry name" value="YscJ_FliF"/>
    <property type="match status" value="1"/>
</dbReference>
<dbReference type="GO" id="GO:0071973">
    <property type="term" value="P:bacterial-type flagellum-dependent cell motility"/>
    <property type="evidence" value="ECO:0007669"/>
    <property type="project" value="InterPro"/>
</dbReference>
<evidence type="ECO:0000256" key="2">
    <source>
        <dbReference type="ARBA" id="ARBA00004651"/>
    </source>
</evidence>
<comment type="caution">
    <text evidence="14">The sequence shown here is derived from an EMBL/GenBank/DDBJ whole genome shotgun (WGS) entry which is preliminary data.</text>
</comment>
<dbReference type="InterPro" id="IPR043427">
    <property type="entry name" value="YscJ/FliF"/>
</dbReference>
<keyword evidence="4" id="KW-1003">Cell membrane</keyword>
<evidence type="ECO:0000256" key="8">
    <source>
        <dbReference type="ARBA" id="ARBA00023143"/>
    </source>
</evidence>
<keyword evidence="14" id="KW-0282">Flagellum</keyword>
<dbReference type="Proteomes" id="UP000093352">
    <property type="component" value="Unassembled WGS sequence"/>
</dbReference>
<gene>
    <name evidence="14" type="primary">fliF</name>
    <name evidence="14" type="ORF">BBG48_000040</name>
</gene>
<keyword evidence="6 11" id="KW-1133">Transmembrane helix</keyword>
<evidence type="ECO:0000256" key="4">
    <source>
        <dbReference type="ARBA" id="ARBA00022475"/>
    </source>
</evidence>
<evidence type="ECO:0000259" key="12">
    <source>
        <dbReference type="Pfam" id="PF01514"/>
    </source>
</evidence>
<feature type="compositionally biased region" description="Polar residues" evidence="10">
    <location>
        <begin position="317"/>
        <end position="328"/>
    </location>
</feature>
<keyword evidence="5 11" id="KW-0812">Transmembrane</keyword>
<evidence type="ECO:0000256" key="11">
    <source>
        <dbReference type="SAM" id="Phobius"/>
    </source>
</evidence>
<comment type="similarity">
    <text evidence="3 9">Belongs to the FliF family.</text>
</comment>
<evidence type="ECO:0000259" key="13">
    <source>
        <dbReference type="Pfam" id="PF08345"/>
    </source>
</evidence>
<dbReference type="PANTHER" id="PTHR30046">
    <property type="entry name" value="FLAGELLAR M-RING PROTEIN"/>
    <property type="match status" value="1"/>
</dbReference>
<feature type="domain" description="Flagellar M-ring N-terminal" evidence="12">
    <location>
        <begin position="45"/>
        <end position="221"/>
    </location>
</feature>
<evidence type="ECO:0000256" key="3">
    <source>
        <dbReference type="ARBA" id="ARBA00007971"/>
    </source>
</evidence>
<accession>A0A371INY2</accession>
<dbReference type="InterPro" id="IPR006182">
    <property type="entry name" value="FliF_N_dom"/>
</dbReference>
<keyword evidence="15" id="KW-1185">Reference proteome</keyword>
<evidence type="ECO:0000313" key="14">
    <source>
        <dbReference type="EMBL" id="RDY22146.1"/>
    </source>
</evidence>
<keyword evidence="14" id="KW-0966">Cell projection</keyword>
<feature type="transmembrane region" description="Helical" evidence="11">
    <location>
        <begin position="431"/>
        <end position="454"/>
    </location>
</feature>
<dbReference type="PANTHER" id="PTHR30046:SF0">
    <property type="entry name" value="FLAGELLAR M-RING PROTEIN"/>
    <property type="match status" value="1"/>
</dbReference>
<dbReference type="STRING" id="1871336.BBG48_00340"/>
<evidence type="ECO:0000256" key="9">
    <source>
        <dbReference type="PIRNR" id="PIRNR004862"/>
    </source>
</evidence>
<feature type="transmembrane region" description="Helical" evidence="11">
    <location>
        <begin position="23"/>
        <end position="42"/>
    </location>
</feature>
<feature type="domain" description="Flagellar M-ring C-terminal" evidence="13">
    <location>
        <begin position="254"/>
        <end position="406"/>
    </location>
</feature>
<dbReference type="PIRSF" id="PIRSF004862">
    <property type="entry name" value="FliF"/>
    <property type="match status" value="1"/>
</dbReference>
<protein>
    <recommendedName>
        <fullName evidence="9">Flagellar M-ring protein</fullName>
    </recommendedName>
</protein>
<dbReference type="InterPro" id="IPR013556">
    <property type="entry name" value="Flag_M-ring_C"/>
</dbReference>
<evidence type="ECO:0000256" key="5">
    <source>
        <dbReference type="ARBA" id="ARBA00022692"/>
    </source>
</evidence>
<evidence type="ECO:0000256" key="7">
    <source>
        <dbReference type="ARBA" id="ARBA00023136"/>
    </source>
</evidence>
<feature type="region of interest" description="Disordered" evidence="10">
    <location>
        <begin position="308"/>
        <end position="328"/>
    </location>
</feature>
<proteinExistence type="inferred from homology"/>
<dbReference type="PRINTS" id="PR01009">
    <property type="entry name" value="FLGMRINGFLIF"/>
</dbReference>
<comment type="subcellular location">
    <subcellularLocation>
        <location evidence="1 9">Bacterial flagellum basal body</location>
    </subcellularLocation>
    <subcellularLocation>
        <location evidence="2">Cell membrane</location>
        <topology evidence="2">Multi-pass membrane protein</topology>
    </subcellularLocation>
</comment>
<keyword evidence="14" id="KW-0969">Cilium</keyword>
<dbReference type="NCBIfam" id="TIGR00206">
    <property type="entry name" value="fliF"/>
    <property type="match status" value="1"/>
</dbReference>
<organism evidence="14 15">
    <name type="scientific">Criibacterium bergeronii</name>
    <dbReference type="NCBI Taxonomy" id="1871336"/>
    <lineage>
        <taxon>Bacteria</taxon>
        <taxon>Bacillati</taxon>
        <taxon>Bacillota</taxon>
        <taxon>Clostridia</taxon>
        <taxon>Peptostreptococcales</taxon>
        <taxon>Filifactoraceae</taxon>
        <taxon>Criibacterium</taxon>
    </lineage>
</organism>
<evidence type="ECO:0000256" key="6">
    <source>
        <dbReference type="ARBA" id="ARBA00022989"/>
    </source>
</evidence>
<dbReference type="Gene3D" id="3.30.300.30">
    <property type="match status" value="1"/>
</dbReference>
<dbReference type="AlphaFoldDB" id="A0A371INY2"/>
<dbReference type="GO" id="GO:0009431">
    <property type="term" value="C:bacterial-type flagellum basal body, MS ring"/>
    <property type="evidence" value="ECO:0007669"/>
    <property type="project" value="InterPro"/>
</dbReference>
<dbReference type="InterPro" id="IPR045851">
    <property type="entry name" value="AMP-bd_C_sf"/>
</dbReference>
<sequence length="517" mass="57094">MENINKLRNSLNTFLEKYTRRQIVAVSLAALAVVAMLSFAIYQLTRTQYVTLYSNLDLTTMNQVTTTLDSMNVNYKIENQSSIAVPENQRNKIMVDLAGSGVPNAKFDYSQLINMNSMFMSDDEKNTAKQYALANQISTVIESIPNIEKAYVNLSIPKNSEFVLEQNKQPTKASVVLSLKSGSTLDPQSINGIAALVANSVEGLTVENVTIHGPNGQILNQNPSDKDSGALANSNLEVQEKVKKELEDSLHNFLSPMFGYENLSVMASVKLNFDTQSTQKKVFNPPIEGETGGIIRSEQRNKEVVENKNPALGTPGVTANDNEQGGTTNYVTVDENGNSKYNRTEDTINYEINEIVDSVEKAKGTIESITVSVILNKDSLEGGNLSDDKKTQIVNLITAATGLQTQAVEVFAESFNKDTTATQPTGGTIPLWQWIAIGLLALIPIIALVAFVVISRRRKKVEAEKQLGKMNQEKMDREVETIELDIKESGKKKSIEDLIEKNPEIVTQLLKTWMEEE</sequence>
<dbReference type="EMBL" id="MBEW02000001">
    <property type="protein sequence ID" value="RDY22146.1"/>
    <property type="molecule type" value="Genomic_DNA"/>
</dbReference>
<reference evidence="14 15" key="1">
    <citation type="journal article" date="2016" name="Genome Announc.">
        <title>Draft Genome Sequence of Criibacterium bergeronii gen. nov., sp. nov., Strain CCRI-22567T, Isolated from a Vaginal Sample from a Woman with Bacterial Vaginosis.</title>
        <authorList>
            <person name="Maheux A.F."/>
            <person name="Berube E."/>
            <person name="Boudreau D.K."/>
            <person name="Raymond F."/>
            <person name="Corbeil J."/>
            <person name="Roy P.H."/>
            <person name="Boissinot M."/>
            <person name="Omar R.F."/>
        </authorList>
    </citation>
    <scope>NUCLEOTIDE SEQUENCE [LARGE SCALE GENOMIC DNA]</scope>
    <source>
        <strain evidence="14 15">CCRI-22567</strain>
    </source>
</reference>
<evidence type="ECO:0000256" key="10">
    <source>
        <dbReference type="SAM" id="MobiDB-lite"/>
    </source>
</evidence>
<comment type="function">
    <text evidence="9">The M ring may be actively involved in energy transduction.</text>
</comment>
<keyword evidence="8 9" id="KW-0975">Bacterial flagellum</keyword>
<evidence type="ECO:0000313" key="15">
    <source>
        <dbReference type="Proteomes" id="UP000093352"/>
    </source>
</evidence>
<keyword evidence="7 11" id="KW-0472">Membrane</keyword>
<dbReference type="GO" id="GO:0005886">
    <property type="term" value="C:plasma membrane"/>
    <property type="evidence" value="ECO:0007669"/>
    <property type="project" value="UniProtKB-SubCell"/>
</dbReference>
<dbReference type="GO" id="GO:0003774">
    <property type="term" value="F:cytoskeletal motor activity"/>
    <property type="evidence" value="ECO:0007669"/>
    <property type="project" value="InterPro"/>
</dbReference>